<evidence type="ECO:0000259" key="9">
    <source>
        <dbReference type="PROSITE" id="PS50928"/>
    </source>
</evidence>
<evidence type="ECO:0000256" key="5">
    <source>
        <dbReference type="ARBA" id="ARBA00022989"/>
    </source>
</evidence>
<gene>
    <name evidence="10" type="ORF">SAMN05421803_12944</name>
</gene>
<dbReference type="InterPro" id="IPR000515">
    <property type="entry name" value="MetI-like"/>
</dbReference>
<keyword evidence="5 7" id="KW-1133">Transmembrane helix</keyword>
<feature type="compositionally biased region" description="Basic and acidic residues" evidence="8">
    <location>
        <begin position="1"/>
        <end position="12"/>
    </location>
</feature>
<dbReference type="Proteomes" id="UP000184452">
    <property type="component" value="Unassembled WGS sequence"/>
</dbReference>
<evidence type="ECO:0000256" key="6">
    <source>
        <dbReference type="ARBA" id="ARBA00023136"/>
    </source>
</evidence>
<keyword evidence="2 7" id="KW-0813">Transport</keyword>
<dbReference type="InterPro" id="IPR035906">
    <property type="entry name" value="MetI-like_sf"/>
</dbReference>
<evidence type="ECO:0000313" key="10">
    <source>
        <dbReference type="EMBL" id="SHK71927.1"/>
    </source>
</evidence>
<evidence type="ECO:0000256" key="3">
    <source>
        <dbReference type="ARBA" id="ARBA00022475"/>
    </source>
</evidence>
<keyword evidence="11" id="KW-1185">Reference proteome</keyword>
<dbReference type="Gene3D" id="1.10.3720.10">
    <property type="entry name" value="MetI-like"/>
    <property type="match status" value="1"/>
</dbReference>
<feature type="transmembrane region" description="Helical" evidence="7">
    <location>
        <begin position="124"/>
        <end position="141"/>
    </location>
</feature>
<proteinExistence type="inferred from homology"/>
<dbReference type="RefSeq" id="WP_084738019.1">
    <property type="nucleotide sequence ID" value="NZ_FQZK01000029.1"/>
</dbReference>
<feature type="transmembrane region" description="Helical" evidence="7">
    <location>
        <begin position="280"/>
        <end position="304"/>
    </location>
</feature>
<evidence type="ECO:0000256" key="7">
    <source>
        <dbReference type="RuleBase" id="RU363032"/>
    </source>
</evidence>
<keyword evidence="6 7" id="KW-0472">Membrane</keyword>
<evidence type="ECO:0000256" key="4">
    <source>
        <dbReference type="ARBA" id="ARBA00022692"/>
    </source>
</evidence>
<dbReference type="AlphaFoldDB" id="A0A1M6URT3"/>
<feature type="domain" description="ABC transmembrane type-1" evidence="9">
    <location>
        <begin position="87"/>
        <end position="301"/>
    </location>
</feature>
<keyword evidence="4 7" id="KW-0812">Transmembrane</keyword>
<keyword evidence="3" id="KW-1003">Cell membrane</keyword>
<feature type="transmembrane region" description="Helical" evidence="7">
    <location>
        <begin position="29"/>
        <end position="50"/>
    </location>
</feature>
<feature type="transmembrane region" description="Helical" evidence="7">
    <location>
        <begin position="174"/>
        <end position="196"/>
    </location>
</feature>
<feature type="region of interest" description="Disordered" evidence="8">
    <location>
        <begin position="1"/>
        <end position="22"/>
    </location>
</feature>
<dbReference type="InterPro" id="IPR050809">
    <property type="entry name" value="UgpAE/MalFG_permease"/>
</dbReference>
<dbReference type="GO" id="GO:0005886">
    <property type="term" value="C:plasma membrane"/>
    <property type="evidence" value="ECO:0007669"/>
    <property type="project" value="UniProtKB-SubCell"/>
</dbReference>
<feature type="transmembrane region" description="Helical" evidence="7">
    <location>
        <begin position="233"/>
        <end position="253"/>
    </location>
</feature>
<accession>A0A1M6URT3</accession>
<evidence type="ECO:0000256" key="1">
    <source>
        <dbReference type="ARBA" id="ARBA00004651"/>
    </source>
</evidence>
<evidence type="ECO:0000313" key="11">
    <source>
        <dbReference type="Proteomes" id="UP000184452"/>
    </source>
</evidence>
<dbReference type="SUPFAM" id="SSF161098">
    <property type="entry name" value="MetI-like"/>
    <property type="match status" value="1"/>
</dbReference>
<name>A0A1M6URT3_9ACTN</name>
<dbReference type="Pfam" id="PF00528">
    <property type="entry name" value="BPD_transp_1"/>
    <property type="match status" value="1"/>
</dbReference>
<dbReference type="PROSITE" id="PS50928">
    <property type="entry name" value="ABC_TM1"/>
    <property type="match status" value="1"/>
</dbReference>
<feature type="transmembrane region" description="Helical" evidence="7">
    <location>
        <begin position="91"/>
        <end position="112"/>
    </location>
</feature>
<dbReference type="GO" id="GO:0055085">
    <property type="term" value="P:transmembrane transport"/>
    <property type="evidence" value="ECO:0007669"/>
    <property type="project" value="InterPro"/>
</dbReference>
<reference evidence="10 11" key="1">
    <citation type="submission" date="2016-11" db="EMBL/GenBank/DDBJ databases">
        <authorList>
            <person name="Jaros S."/>
            <person name="Januszkiewicz K."/>
            <person name="Wedrychowicz H."/>
        </authorList>
    </citation>
    <scope>NUCLEOTIDE SEQUENCE [LARGE SCALE GENOMIC DNA]</scope>
    <source>
        <strain evidence="10 11">CGMCC 4.5723</strain>
    </source>
</reference>
<organism evidence="10 11">
    <name type="scientific">Nocardiopsis flavescens</name>
    <dbReference type="NCBI Taxonomy" id="758803"/>
    <lineage>
        <taxon>Bacteria</taxon>
        <taxon>Bacillati</taxon>
        <taxon>Actinomycetota</taxon>
        <taxon>Actinomycetes</taxon>
        <taxon>Streptosporangiales</taxon>
        <taxon>Nocardiopsidaceae</taxon>
        <taxon>Nocardiopsis</taxon>
    </lineage>
</organism>
<evidence type="ECO:0000256" key="8">
    <source>
        <dbReference type="SAM" id="MobiDB-lite"/>
    </source>
</evidence>
<dbReference type="PANTHER" id="PTHR43227">
    <property type="entry name" value="BLL4140 PROTEIN"/>
    <property type="match status" value="1"/>
</dbReference>
<comment type="similarity">
    <text evidence="7">Belongs to the binding-protein-dependent transport system permease family.</text>
</comment>
<dbReference type="PANTHER" id="PTHR43227:SF11">
    <property type="entry name" value="BLL4140 PROTEIN"/>
    <property type="match status" value="1"/>
</dbReference>
<dbReference type="EMBL" id="FQZK01000029">
    <property type="protein sequence ID" value="SHK71927.1"/>
    <property type="molecule type" value="Genomic_DNA"/>
</dbReference>
<sequence>MSVNTHDAEGRARARALPRASRTPRRRTAGLLFLAPLLVVNVLVIAGPALSSVAYSFTDWDGINTPGFVGWDNYAALWGDEAFLNALRHNLVWTLFFLTVPMGMGLLGAYLLSRIRRGRTLFRVIFFVPYVMATVVSAAVWRQVLSPTAGLIPALDAFGVPWVGGLNPLGDPDLALGAIAMINNWQWWGFLVMLFLTAMQSVNPSLYEAARLDGAGRWREFWHVTLPGIRPTLVFLFLMTIIWSFLVFDYVYILTQGGPAGSTDMLSTLLYRTAFSEGRAGHASAVGVVMALISALTIAGYLVLRRRLRWDV</sequence>
<protein>
    <submittedName>
        <fullName evidence="10">Raffinose/stachyose/melibiose transport system permease protein</fullName>
    </submittedName>
</protein>
<comment type="subcellular location">
    <subcellularLocation>
        <location evidence="1 7">Cell membrane</location>
        <topology evidence="1 7">Multi-pass membrane protein</topology>
    </subcellularLocation>
</comment>
<dbReference type="STRING" id="758803.SAMN05421803_12944"/>
<evidence type="ECO:0000256" key="2">
    <source>
        <dbReference type="ARBA" id="ARBA00022448"/>
    </source>
</evidence>
<dbReference type="OrthoDB" id="34224at2"/>
<dbReference type="CDD" id="cd06261">
    <property type="entry name" value="TM_PBP2"/>
    <property type="match status" value="1"/>
</dbReference>